<sequence>MEKHKIHLLFICTANVVRSPVAASLFEKSNKYEARSAGTSLSPDFPNATAVNQELIDWADEIIVMSEKEDHHATYLSTHFDLKDKKIKVLDIPNIYIVGIPEHQATLLQILKQKLAGYLDINK</sequence>
<reference evidence="2 3" key="1">
    <citation type="journal article" date="2016" name="Nat. Commun.">
        <title>Thousands of microbial genomes shed light on interconnected biogeochemical processes in an aquifer system.</title>
        <authorList>
            <person name="Anantharaman K."/>
            <person name="Brown C.T."/>
            <person name="Hug L.A."/>
            <person name="Sharon I."/>
            <person name="Castelle C.J."/>
            <person name="Probst A.J."/>
            <person name="Thomas B.C."/>
            <person name="Singh A."/>
            <person name="Wilkins M.J."/>
            <person name="Karaoz U."/>
            <person name="Brodie E.L."/>
            <person name="Williams K.H."/>
            <person name="Hubbard S.S."/>
            <person name="Banfield J.F."/>
        </authorList>
    </citation>
    <scope>NUCLEOTIDE SEQUENCE [LARGE SCALE GENOMIC DNA]</scope>
</reference>
<name>A0A1G2TYQ0_9BACT</name>
<comment type="caution">
    <text evidence="2">The sequence shown here is derived from an EMBL/GenBank/DDBJ whole genome shotgun (WGS) entry which is preliminary data.</text>
</comment>
<dbReference type="EMBL" id="MHWB01000004">
    <property type="protein sequence ID" value="OHB02436.1"/>
    <property type="molecule type" value="Genomic_DNA"/>
</dbReference>
<dbReference type="InterPro" id="IPR023485">
    <property type="entry name" value="Ptyr_pPase"/>
</dbReference>
<evidence type="ECO:0000313" key="2">
    <source>
        <dbReference type="EMBL" id="OHB02436.1"/>
    </source>
</evidence>
<feature type="domain" description="Phosphotyrosine protein phosphatase I" evidence="1">
    <location>
        <begin position="9"/>
        <end position="41"/>
    </location>
</feature>
<accession>A0A1G2TYQ0</accession>
<dbReference type="Proteomes" id="UP000177707">
    <property type="component" value="Unassembled WGS sequence"/>
</dbReference>
<evidence type="ECO:0000259" key="1">
    <source>
        <dbReference type="Pfam" id="PF01451"/>
    </source>
</evidence>
<gene>
    <name evidence="2" type="ORF">A3A96_01005</name>
</gene>
<dbReference type="STRING" id="1802758.A3A96_01005"/>
<evidence type="ECO:0000313" key="3">
    <source>
        <dbReference type="Proteomes" id="UP000177707"/>
    </source>
</evidence>
<protein>
    <recommendedName>
        <fullName evidence="1">Phosphotyrosine protein phosphatase I domain-containing protein</fullName>
    </recommendedName>
</protein>
<dbReference type="Gene3D" id="3.40.50.2300">
    <property type="match status" value="1"/>
</dbReference>
<dbReference type="Pfam" id="PF01451">
    <property type="entry name" value="LMWPc"/>
    <property type="match status" value="1"/>
</dbReference>
<dbReference type="InterPro" id="IPR036196">
    <property type="entry name" value="Ptyr_pPase_sf"/>
</dbReference>
<dbReference type="AlphaFoldDB" id="A0A1G2TYQ0"/>
<dbReference type="SUPFAM" id="SSF52788">
    <property type="entry name" value="Phosphotyrosine protein phosphatases I"/>
    <property type="match status" value="1"/>
</dbReference>
<organism evidence="2 3">
    <name type="scientific">Candidatus Zambryskibacteria bacterium RIFCSPLOWO2_01_FULL_39_39</name>
    <dbReference type="NCBI Taxonomy" id="1802758"/>
    <lineage>
        <taxon>Bacteria</taxon>
        <taxon>Candidatus Zambryskiibacteriota</taxon>
    </lineage>
</organism>
<proteinExistence type="predicted"/>